<evidence type="ECO:0000313" key="2">
    <source>
        <dbReference type="EMBL" id="OQE62927.1"/>
    </source>
</evidence>
<keyword evidence="1" id="KW-0812">Transmembrane</keyword>
<sequence length="158" mass="17442">MPLNTSVGTIRMRLAILFLTITWLVLAGLGSSIVRFAVILRDRAKSDLVTSSDSILDITFQNLMDNVLEGTVIVALVCIQIVVRVIVLSLGGYVASDVHGFQTSFEFFDSAGRFPYYKIVYYGAVGQAAFGSGVVIMSVESTRTEFTKQSKWRFKDLL</sequence>
<evidence type="ECO:0000313" key="3">
    <source>
        <dbReference type="Proteomes" id="UP000191691"/>
    </source>
</evidence>
<dbReference type="STRING" id="60175.A0A1V6WJ28"/>
<feature type="transmembrane region" description="Helical" evidence="1">
    <location>
        <begin position="119"/>
        <end position="139"/>
    </location>
</feature>
<organism evidence="2 3">
    <name type="scientific">Penicillium nalgiovense</name>
    <dbReference type="NCBI Taxonomy" id="60175"/>
    <lineage>
        <taxon>Eukaryota</taxon>
        <taxon>Fungi</taxon>
        <taxon>Dikarya</taxon>
        <taxon>Ascomycota</taxon>
        <taxon>Pezizomycotina</taxon>
        <taxon>Eurotiomycetes</taxon>
        <taxon>Eurotiomycetidae</taxon>
        <taxon>Eurotiales</taxon>
        <taxon>Aspergillaceae</taxon>
        <taxon>Penicillium</taxon>
    </lineage>
</organism>
<feature type="transmembrane region" description="Helical" evidence="1">
    <location>
        <begin position="72"/>
        <end position="95"/>
    </location>
</feature>
<dbReference type="Proteomes" id="UP000191691">
    <property type="component" value="Unassembled WGS sequence"/>
</dbReference>
<keyword evidence="1" id="KW-1133">Transmembrane helix</keyword>
<reference evidence="3" key="1">
    <citation type="journal article" date="2017" name="Nat. Microbiol.">
        <title>Global analysis of biosynthetic gene clusters reveals vast potential of secondary metabolite production in Penicillium species.</title>
        <authorList>
            <person name="Nielsen J.C."/>
            <person name="Grijseels S."/>
            <person name="Prigent S."/>
            <person name="Ji B."/>
            <person name="Dainat J."/>
            <person name="Nielsen K.F."/>
            <person name="Frisvad J.C."/>
            <person name="Workman M."/>
            <person name="Nielsen J."/>
        </authorList>
    </citation>
    <scope>NUCLEOTIDE SEQUENCE [LARGE SCALE GENOMIC DNA]</scope>
    <source>
        <strain evidence="3">IBT 13039</strain>
    </source>
</reference>
<comment type="caution">
    <text evidence="2">The sequence shown here is derived from an EMBL/GenBank/DDBJ whole genome shotgun (WGS) entry which is preliminary data.</text>
</comment>
<keyword evidence="3" id="KW-1185">Reference proteome</keyword>
<protein>
    <submittedName>
        <fullName evidence="2">Uncharacterized protein</fullName>
    </submittedName>
</protein>
<keyword evidence="1" id="KW-0472">Membrane</keyword>
<dbReference type="EMBL" id="MOOB01000255">
    <property type="protein sequence ID" value="OQE62927.1"/>
    <property type="molecule type" value="Genomic_DNA"/>
</dbReference>
<gene>
    <name evidence="2" type="ORF">PENNAL_c0255G03544</name>
</gene>
<feature type="transmembrane region" description="Helical" evidence="1">
    <location>
        <begin position="12"/>
        <end position="38"/>
    </location>
</feature>
<dbReference type="AlphaFoldDB" id="A0A1V6WJ28"/>
<name>A0A1V6WJ28_PENNA</name>
<evidence type="ECO:0000256" key="1">
    <source>
        <dbReference type="SAM" id="Phobius"/>
    </source>
</evidence>
<accession>A0A1V6WJ28</accession>
<proteinExistence type="predicted"/>